<dbReference type="AlphaFoldDB" id="A0A3P6B916"/>
<name>A0A3P6B916_BRACM</name>
<reference evidence="1" key="1">
    <citation type="submission" date="2018-11" db="EMBL/GenBank/DDBJ databases">
        <authorList>
            <consortium name="Genoscope - CEA"/>
            <person name="William W."/>
        </authorList>
    </citation>
    <scope>NUCLEOTIDE SEQUENCE</scope>
</reference>
<protein>
    <submittedName>
        <fullName evidence="1">Uncharacterized protein</fullName>
    </submittedName>
</protein>
<gene>
    <name evidence="1" type="ORF">BRAA08T32204Z</name>
</gene>
<sequence>MSVSWSLSKLGDCSPLALFLIKASQTSSCRGHERPLFTILHFVGVTTSTKSLFVRRTLSLAM</sequence>
<accession>A0A3P6B916</accession>
<proteinExistence type="predicted"/>
<evidence type="ECO:0000313" key="1">
    <source>
        <dbReference type="EMBL" id="VDD02727.1"/>
    </source>
</evidence>
<dbReference type="EMBL" id="LR031575">
    <property type="protein sequence ID" value="VDD02727.1"/>
    <property type="molecule type" value="Genomic_DNA"/>
</dbReference>
<organism evidence="1">
    <name type="scientific">Brassica campestris</name>
    <name type="common">Field mustard</name>
    <dbReference type="NCBI Taxonomy" id="3711"/>
    <lineage>
        <taxon>Eukaryota</taxon>
        <taxon>Viridiplantae</taxon>
        <taxon>Streptophyta</taxon>
        <taxon>Embryophyta</taxon>
        <taxon>Tracheophyta</taxon>
        <taxon>Spermatophyta</taxon>
        <taxon>Magnoliopsida</taxon>
        <taxon>eudicotyledons</taxon>
        <taxon>Gunneridae</taxon>
        <taxon>Pentapetalae</taxon>
        <taxon>rosids</taxon>
        <taxon>malvids</taxon>
        <taxon>Brassicales</taxon>
        <taxon>Brassicaceae</taxon>
        <taxon>Brassiceae</taxon>
        <taxon>Brassica</taxon>
    </lineage>
</organism>